<name>A0ABT8CAB3_9BACT</name>
<accession>A0ABT8CAB3</accession>
<protein>
    <recommendedName>
        <fullName evidence="4">Por secretion system C-terminal sorting domain-containing protein</fullName>
    </recommendedName>
</protein>
<gene>
    <name evidence="2" type="ORF">QWZ15_18090</name>
</gene>
<proteinExistence type="predicted"/>
<comment type="caution">
    <text evidence="2">The sequence shown here is derived from an EMBL/GenBank/DDBJ whole genome shotgun (WGS) entry which is preliminary data.</text>
</comment>
<feature type="transmembrane region" description="Helical" evidence="1">
    <location>
        <begin position="12"/>
        <end position="33"/>
    </location>
</feature>
<keyword evidence="3" id="KW-1185">Reference proteome</keyword>
<sequence length="776" mass="85601">MKPYITNGGQLYLRAMGTICLLLFCVFLTYAQITLTTNSYRTQLPQDGVGDWSDAGIWEFFDGVAWVAAATPPNRNHDVFILKGNEVRLSQNQEVGNIYLFGAVDAGKKLNLQTFDLDVYGALHSFDLDVGGEYVLYGSAWLGDDWIYPETGRIVFKGTSRTVVDRNSWSGQNLASRFSVVFNPDPGEVLVVNAGFKASSFLIQSGTVRQTVNTDGAPATSTFSFTTTELFGTEDFGELRIASGATLISEASKEFNQLIRRSENRPASSFILEEGAKLVLFGQEPEIDAVNVVLDGDVFYASEKSFQEFLQASMAVSQQDFVYQNLYMEGAATKNLPDQLSVQGDLIFVSGGVADGSATNLQLTGSNDQELDVSGLVLSGLLIDKEGGLVTINDDLTVTENYSQVGGDVDFQQHQLTLDFDASGTYTYSGGNWYNLGELRYENLPLALDAGNARFPFFDQFLDAPRHLFLEGNFSTVGQSLVLGYVEAPGVTYDPGFLDEGVAVVYHLNSFFEISTTGSDLGQLIAWIGAEDLAVQDINHLRVVGDGLPAIGLHVPAEEMDGWLWAKRAFDFQEAQSSMLTIGSTSSLSVLPLDWNGLQANWIGDRVVLSWEGNSGEPVDYIITRSDREAKEFFPIDNIQTHQDNQLIRYEDSSYPLDEPFWFYQIVGKEMDGLLSYSPVIRVTNPLFRYQSPKIHPNPYTSGPLNLVLGSMSPDGIAVCKVWNMEGVNFLTLYFKADFHSGMLEGKLVSLPAGTYLIQLVGVREVHTLKWQKHNQ</sequence>
<evidence type="ECO:0008006" key="4">
    <source>
        <dbReference type="Google" id="ProtNLM"/>
    </source>
</evidence>
<keyword evidence="1" id="KW-1133">Transmembrane helix</keyword>
<evidence type="ECO:0000313" key="2">
    <source>
        <dbReference type="EMBL" id="MDN3689740.1"/>
    </source>
</evidence>
<organism evidence="2 3">
    <name type="scientific">Cyclobacterium jeungdonense</name>
    <dbReference type="NCBI Taxonomy" id="708087"/>
    <lineage>
        <taxon>Bacteria</taxon>
        <taxon>Pseudomonadati</taxon>
        <taxon>Bacteroidota</taxon>
        <taxon>Cytophagia</taxon>
        <taxon>Cytophagales</taxon>
        <taxon>Cyclobacteriaceae</taxon>
        <taxon>Cyclobacterium</taxon>
    </lineage>
</organism>
<dbReference type="EMBL" id="JAUFQS010000041">
    <property type="protein sequence ID" value="MDN3689740.1"/>
    <property type="molecule type" value="Genomic_DNA"/>
</dbReference>
<dbReference type="RefSeq" id="WP_163385472.1">
    <property type="nucleotide sequence ID" value="NZ_JAUFQS010000041.1"/>
</dbReference>
<keyword evidence="1" id="KW-0472">Membrane</keyword>
<evidence type="ECO:0000256" key="1">
    <source>
        <dbReference type="SAM" id="Phobius"/>
    </source>
</evidence>
<reference evidence="3" key="1">
    <citation type="journal article" date="2019" name="Int. J. Syst. Evol. Microbiol.">
        <title>The Global Catalogue of Microorganisms (GCM) 10K type strain sequencing project: providing services to taxonomists for standard genome sequencing and annotation.</title>
        <authorList>
            <consortium name="The Broad Institute Genomics Platform"/>
            <consortium name="The Broad Institute Genome Sequencing Center for Infectious Disease"/>
            <person name="Wu L."/>
            <person name="Ma J."/>
        </authorList>
    </citation>
    <scope>NUCLEOTIDE SEQUENCE [LARGE SCALE GENOMIC DNA]</scope>
    <source>
        <strain evidence="3">CECT 7706</strain>
    </source>
</reference>
<evidence type="ECO:0000313" key="3">
    <source>
        <dbReference type="Proteomes" id="UP001236663"/>
    </source>
</evidence>
<dbReference type="Proteomes" id="UP001236663">
    <property type="component" value="Unassembled WGS sequence"/>
</dbReference>
<keyword evidence="1" id="KW-0812">Transmembrane</keyword>